<feature type="region of interest" description="Disordered" evidence="9">
    <location>
        <begin position="1068"/>
        <end position="1089"/>
    </location>
</feature>
<dbReference type="InterPro" id="IPR041588">
    <property type="entry name" value="Integrase_H2C2"/>
</dbReference>
<dbReference type="InterPro" id="IPR054465">
    <property type="entry name" value="Integrase_p58-like_C"/>
</dbReference>
<evidence type="ECO:0000256" key="6">
    <source>
        <dbReference type="ARBA" id="ARBA00022918"/>
    </source>
</evidence>
<evidence type="ECO:0000259" key="10">
    <source>
        <dbReference type="PROSITE" id="PS50878"/>
    </source>
</evidence>
<dbReference type="PANTHER" id="PTHR37984:SF5">
    <property type="entry name" value="PROTEIN NYNRIN-LIKE"/>
    <property type="match status" value="1"/>
</dbReference>
<dbReference type="Pfam" id="PF02023">
    <property type="entry name" value="SCAN"/>
    <property type="match status" value="1"/>
</dbReference>
<keyword evidence="13" id="KW-1185">Reference proteome</keyword>
<dbReference type="GO" id="GO:0015074">
    <property type="term" value="P:DNA integration"/>
    <property type="evidence" value="ECO:0007669"/>
    <property type="project" value="InterPro"/>
</dbReference>
<dbReference type="FunFam" id="1.10.340.70:FF:000001">
    <property type="entry name" value="Retrovirus-related Pol polyprotein from transposon gypsy-like Protein"/>
    <property type="match status" value="1"/>
</dbReference>
<gene>
    <name evidence="12" type="ORF">JOB18_022301</name>
</gene>
<name>A0AAV6PKY2_SOLSE</name>
<keyword evidence="1" id="KW-0808">Transferase</keyword>
<dbReference type="InterPro" id="IPR041373">
    <property type="entry name" value="RT_RNaseH"/>
</dbReference>
<evidence type="ECO:0000313" key="13">
    <source>
        <dbReference type="Proteomes" id="UP000693946"/>
    </source>
</evidence>
<evidence type="ECO:0000256" key="2">
    <source>
        <dbReference type="ARBA" id="ARBA00022695"/>
    </source>
</evidence>
<comment type="caution">
    <text evidence="12">The sequence shown here is derived from an EMBL/GenBank/DDBJ whole genome shotgun (WGS) entry which is preliminary data.</text>
</comment>
<dbReference type="EMBL" id="JAGKHQ010000816">
    <property type="protein sequence ID" value="KAG7464304.1"/>
    <property type="molecule type" value="Genomic_DNA"/>
</dbReference>
<feature type="domain" description="Integrase catalytic" evidence="11">
    <location>
        <begin position="786"/>
        <end position="944"/>
    </location>
</feature>
<dbReference type="InterPro" id="IPR050951">
    <property type="entry name" value="Retrovirus_Pol_polyprotein"/>
</dbReference>
<evidence type="ECO:0000256" key="4">
    <source>
        <dbReference type="ARBA" id="ARBA00022759"/>
    </source>
</evidence>
<keyword evidence="6" id="KW-0695">RNA-directed DNA polymerase</keyword>
<dbReference type="CDD" id="cd01647">
    <property type="entry name" value="RT_LTR"/>
    <property type="match status" value="1"/>
</dbReference>
<dbReference type="Pfam" id="PF22938">
    <property type="entry name" value="Integrase_p58_C"/>
    <property type="match status" value="1"/>
</dbReference>
<reference evidence="12 13" key="1">
    <citation type="journal article" date="2021" name="Sci. Rep.">
        <title>Chromosome anchoring in Senegalese sole (Solea senegalensis) reveals sex-associated markers and genome rearrangements in flatfish.</title>
        <authorList>
            <person name="Guerrero-Cozar I."/>
            <person name="Gomez-Garrido J."/>
            <person name="Berbel C."/>
            <person name="Martinez-Blanch J.F."/>
            <person name="Alioto T."/>
            <person name="Claros M.G."/>
            <person name="Gagnaire P.A."/>
            <person name="Manchado M."/>
        </authorList>
    </citation>
    <scope>NUCLEOTIDE SEQUENCE [LARGE SCALE GENOMIC DNA]</scope>
    <source>
        <strain evidence="12">Sse05_10M</strain>
    </source>
</reference>
<dbReference type="InterPro" id="IPR003309">
    <property type="entry name" value="SCAN_dom"/>
</dbReference>
<dbReference type="FunFam" id="3.30.70.270:FF:000020">
    <property type="entry name" value="Transposon Tf2-6 polyprotein-like Protein"/>
    <property type="match status" value="1"/>
</dbReference>
<keyword evidence="5" id="KW-0378">Hydrolase</keyword>
<keyword evidence="4" id="KW-0255">Endonuclease</keyword>
<evidence type="ECO:0000256" key="8">
    <source>
        <dbReference type="SAM" id="Coils"/>
    </source>
</evidence>
<dbReference type="InterPro" id="IPR001584">
    <property type="entry name" value="Integrase_cat-core"/>
</dbReference>
<dbReference type="Proteomes" id="UP000693946">
    <property type="component" value="Unassembled WGS sequence"/>
</dbReference>
<dbReference type="GO" id="GO:0003824">
    <property type="term" value="F:catalytic activity"/>
    <property type="evidence" value="ECO:0007669"/>
    <property type="project" value="UniProtKB-KW"/>
</dbReference>
<evidence type="ECO:0000256" key="3">
    <source>
        <dbReference type="ARBA" id="ARBA00022722"/>
    </source>
</evidence>
<dbReference type="InterPro" id="IPR000477">
    <property type="entry name" value="RT_dom"/>
</dbReference>
<keyword evidence="8" id="KW-0175">Coiled coil</keyword>
<organism evidence="12 13">
    <name type="scientific">Solea senegalensis</name>
    <name type="common">Senegalese sole</name>
    <dbReference type="NCBI Taxonomy" id="28829"/>
    <lineage>
        <taxon>Eukaryota</taxon>
        <taxon>Metazoa</taxon>
        <taxon>Chordata</taxon>
        <taxon>Craniata</taxon>
        <taxon>Vertebrata</taxon>
        <taxon>Euteleostomi</taxon>
        <taxon>Actinopterygii</taxon>
        <taxon>Neopterygii</taxon>
        <taxon>Teleostei</taxon>
        <taxon>Neoteleostei</taxon>
        <taxon>Acanthomorphata</taxon>
        <taxon>Carangaria</taxon>
        <taxon>Pleuronectiformes</taxon>
        <taxon>Pleuronectoidei</taxon>
        <taxon>Soleidae</taxon>
        <taxon>Solea</taxon>
    </lineage>
</organism>
<accession>A0AAV6PKY2</accession>
<evidence type="ECO:0000256" key="7">
    <source>
        <dbReference type="ARBA" id="ARBA00039658"/>
    </source>
</evidence>
<evidence type="ECO:0000259" key="11">
    <source>
        <dbReference type="PROSITE" id="PS50994"/>
    </source>
</evidence>
<proteinExistence type="predicted"/>
<feature type="domain" description="Reverse transcriptase" evidence="10">
    <location>
        <begin position="1195"/>
        <end position="1372"/>
    </location>
</feature>
<dbReference type="Pfam" id="PF00665">
    <property type="entry name" value="rve"/>
    <property type="match status" value="1"/>
</dbReference>
<dbReference type="FunFam" id="3.30.420.10:FF:000032">
    <property type="entry name" value="Retrovirus-related Pol polyprotein from transposon 297-like Protein"/>
    <property type="match status" value="1"/>
</dbReference>
<keyword evidence="3" id="KW-0540">Nuclease</keyword>
<keyword evidence="2" id="KW-0548">Nucleotidyltransferase</keyword>
<evidence type="ECO:0000256" key="5">
    <source>
        <dbReference type="ARBA" id="ARBA00022801"/>
    </source>
</evidence>
<dbReference type="PROSITE" id="PS50878">
    <property type="entry name" value="RT_POL"/>
    <property type="match status" value="1"/>
</dbReference>
<feature type="compositionally biased region" description="Basic and acidic residues" evidence="9">
    <location>
        <begin position="1068"/>
        <end position="1080"/>
    </location>
</feature>
<dbReference type="Pfam" id="PF00078">
    <property type="entry name" value="RVT_1"/>
    <property type="match status" value="1"/>
</dbReference>
<dbReference type="Pfam" id="PF17921">
    <property type="entry name" value="Integrase_H2C2"/>
    <property type="match status" value="1"/>
</dbReference>
<evidence type="ECO:0000256" key="1">
    <source>
        <dbReference type="ARBA" id="ARBA00022679"/>
    </source>
</evidence>
<feature type="coiled-coil region" evidence="8">
    <location>
        <begin position="126"/>
        <end position="153"/>
    </location>
</feature>
<dbReference type="PROSITE" id="PS50994">
    <property type="entry name" value="INTEGRASE"/>
    <property type="match status" value="1"/>
</dbReference>
<dbReference type="Pfam" id="PF17917">
    <property type="entry name" value="RT_RNaseH"/>
    <property type="match status" value="1"/>
</dbReference>
<sequence>MASGSAFSVEEFVAKPTLSQLDICRKADLFAIADRYDIKVTTSLLKKELKAAVIDGLVEGGVCGLPATVPESAGEVCSEARGAEATQRQRDILNITPGVKHGSMDEKQFTLPRFEPLSVETTPGSRIDARIKLRLARLQLENEEREREREREFHLKLKRMELDAETAVKMRELELQSSSVSSDARSSSSSTTFDVSKNVSLVPVFRESEVECYLGAFERIAAALHWPKDVWPILLQCKLTGKAQEACASLSVEDGLSYEKVKSAILQVYELVPEAYRQRFRGLRKTASQTYADFAREKGMLFDRWCSSCKADNFNSIRELMLLEEFKNQVPERTVVYLNEQKVTTLQQAAILADEFALTHRSPFIRRDSPTQPETAFRSSDTRVPRFSTSLSAPKADKQCFFCHKADHLIADCNAWKRKQQAAISKPKGVGLVKTVTGCSPSPSQTVPDECFKPFIFPAFVSLTGKVDDQRPVTVLRDTGGSQSFILSSVLPLSTESACDTSAIVRGIGMRFVPAPLHRIHVQSNLKTGFFRVAVRSSFPIDGVGFIMGNDIAGGKVYPSPEVVDNPVAESRHDDLVQCHPDIFSVSVLTRGQARKQAQDIDLSDSVFASAVSEDRLPPTRETGNWAGDLEKCEGGTEPVAVHALPLTREALISSQSGDPSMRKCFAAVEDHDKCTEGQSFFLDNGVLMRRWISPLGKTNAVSDCGSVCQIVVPVAYRQHVLELAHDHPWSGHLGVTKTHDRILKHFFWPGMKKEVTRFCKTCSTCQVVGKPNQVVPPAPLHPIPAVGEPFERVLVDCVGPLPRTKSGNQFLLTVMCATTRFPEAIPLRRITAPAITRALIKFFTMFGLPKVVQTDQGTNFLSRSFKQTLYALGITHSVSSAYHPQSQGALERWHQTLKSMLRKYCHDTGRDWDEGVPFTLFAIREAKQESLGFSPAELVFGHNVRGPLKVLKEKFLCNISPQTTVQDFVSQCKERLRNASALAKVALSSSQESMKERFDRKAVKREFEPGERVLVLLPTPGSALTARFSGPYVIKSKVSDTNYVIHTPERRRKVRLCHINMLKSYHSREANQGEQEKTPETAASRETTTSLVCVESLPDDGLTVLGSDQQSGRLSNTEFLAKIDTHLNYLPVDQQRDIVSLMRSHPSLFNDVPSSTNVLKHDIDVGSASPIKQHAYRCPLAKRELMKKEANYLLENGLAVPSCSPWSSPCLLAPKSDGTPRFCTDYRKVNAVTVPDSFPLPRMEDCIDSIGPAMFITKLDLLKGYWQVPLTPRASEISAFVTPDHFLQYTVMPFGVRNAPATFQRLMCQVLGNVKNCNVYLDDVVVYSADWASHITSLTEVFQRLEEAALTLNLAKCEFGKAMVTYLGKQVGHGQVRPVDAKVSAVLSYPVPMSRRELRRFLGMAGYYRCFCKNFSVVVNPLTSLCSPKVPFVWSTECQYAFEAAKSLLCSAPVLAAPNFSRPFKLEVDASASGAGAVLIQDGEGDVCHPVCYFSVKFKHHQLNYSTIEKETLAMLLALQHFEVYVGASSSPVVIYTDHNPLVFLAQMYNHNQRLMRWALLAQGYNLEIKHKKGTDNVVADALSRGCHPPHLTGQAHLRHLGNQVDRLKAAGMEADGASGPNRQSARSCWS</sequence>
<evidence type="ECO:0000313" key="12">
    <source>
        <dbReference type="EMBL" id="KAG7464304.1"/>
    </source>
</evidence>
<dbReference type="CDD" id="cd09274">
    <property type="entry name" value="RNase_HI_RT_Ty3"/>
    <property type="match status" value="1"/>
</dbReference>
<evidence type="ECO:0000256" key="9">
    <source>
        <dbReference type="SAM" id="MobiDB-lite"/>
    </source>
</evidence>
<protein>
    <recommendedName>
        <fullName evidence="7">Gypsy retrotransposon integrase-like protein 1</fullName>
    </recommendedName>
</protein>
<dbReference type="PANTHER" id="PTHR37984">
    <property type="entry name" value="PROTEIN CBG26694"/>
    <property type="match status" value="1"/>
</dbReference>